<evidence type="ECO:0000313" key="2">
    <source>
        <dbReference type="Proteomes" id="UP000016160"/>
    </source>
</evidence>
<dbReference type="STRING" id="1347342.BN863_13190"/>
<protein>
    <submittedName>
        <fullName evidence="1">Uncharacterized protein</fullName>
    </submittedName>
</protein>
<accession>T2KKS5</accession>
<dbReference type="Proteomes" id="UP000016160">
    <property type="component" value="Chromosome"/>
</dbReference>
<organism evidence="1 2">
    <name type="scientific">Formosa agariphila (strain DSM 15362 / KCTC 12365 / LMG 23005 / KMM 3901 / M-2Alg 35-1)</name>
    <dbReference type="NCBI Taxonomy" id="1347342"/>
    <lineage>
        <taxon>Bacteria</taxon>
        <taxon>Pseudomonadati</taxon>
        <taxon>Bacteroidota</taxon>
        <taxon>Flavobacteriia</taxon>
        <taxon>Flavobacteriales</taxon>
        <taxon>Flavobacteriaceae</taxon>
        <taxon>Formosa</taxon>
    </lineage>
</organism>
<gene>
    <name evidence="1" type="ORF">BN863_13190</name>
</gene>
<feature type="non-terminal residue" evidence="1">
    <location>
        <position position="1"/>
    </location>
</feature>
<dbReference type="AlphaFoldDB" id="T2KKS5"/>
<proteinExistence type="predicted"/>
<dbReference type="EMBL" id="HG315671">
    <property type="protein sequence ID" value="CDF79031.1"/>
    <property type="molecule type" value="Genomic_DNA"/>
</dbReference>
<dbReference type="HOGENOM" id="CLU_3321527_0_0_10"/>
<name>T2KKS5_FORAG</name>
<keyword evidence="2" id="KW-1185">Reference proteome</keyword>
<sequence length="39" mass="4808">VFYQCRSYYLQENFLLKIKNRSGRIDKKNNKIIDSSYNF</sequence>
<reference evidence="1 2" key="1">
    <citation type="journal article" date="2013" name="Appl. Environ. Microbiol.">
        <title>The genome of the alga-associated marine flavobacterium Formosa agariphila KMM 3901T reveals a broad potential for degradation of algal polysaccharides.</title>
        <authorList>
            <person name="Mann A.J."/>
            <person name="Hahnke R.L."/>
            <person name="Huang S."/>
            <person name="Werner J."/>
            <person name="Xing P."/>
            <person name="Barbeyron T."/>
            <person name="Huettel B."/>
            <person name="Stueber K."/>
            <person name="Reinhardt R."/>
            <person name="Harder J."/>
            <person name="Gloeckner F.O."/>
            <person name="Amann R.I."/>
            <person name="Teeling H."/>
        </authorList>
    </citation>
    <scope>NUCLEOTIDE SEQUENCE [LARGE SCALE GENOMIC DNA]</scope>
    <source>
        <strain evidence="2">DSM 15362 / KCTC 12365 / LMG 23005 / KMM 3901</strain>
    </source>
</reference>
<evidence type="ECO:0000313" key="1">
    <source>
        <dbReference type="EMBL" id="CDF79031.1"/>
    </source>
</evidence>